<dbReference type="PANTHER" id="PTHR40943:SF1">
    <property type="entry name" value="CYTOPLASMIC PROTEIN"/>
    <property type="match status" value="1"/>
</dbReference>
<dbReference type="PANTHER" id="PTHR40943">
    <property type="entry name" value="CYTOPLASMIC PROTEIN-RELATED"/>
    <property type="match status" value="1"/>
</dbReference>
<dbReference type="EMBL" id="CP022098">
    <property type="protein sequence ID" value="ATB34968.1"/>
    <property type="molecule type" value="Genomic_DNA"/>
</dbReference>
<dbReference type="AlphaFoldDB" id="A0A250IUM5"/>
<reference evidence="2 3" key="1">
    <citation type="submission" date="2017-06" db="EMBL/GenBank/DDBJ databases">
        <title>Sequencing and comparative analysis of myxobacterial genomes.</title>
        <authorList>
            <person name="Rupp O."/>
            <person name="Goesmann A."/>
            <person name="Sogaard-Andersen L."/>
        </authorList>
    </citation>
    <scope>NUCLEOTIDE SEQUENCE [LARGE SCALE GENOMIC DNA]</scope>
    <source>
        <strain evidence="2 3">DSM 52655</strain>
    </source>
</reference>
<feature type="domain" description="(S)-ureidoglycine aminohydrolase cupin" evidence="1">
    <location>
        <begin position="95"/>
        <end position="160"/>
    </location>
</feature>
<evidence type="ECO:0000313" key="2">
    <source>
        <dbReference type="EMBL" id="ATB34968.1"/>
    </source>
</evidence>
<dbReference type="Proteomes" id="UP000217257">
    <property type="component" value="Chromosome"/>
</dbReference>
<dbReference type="Gene3D" id="2.60.120.10">
    <property type="entry name" value="Jelly Rolls"/>
    <property type="match status" value="1"/>
</dbReference>
<dbReference type="RefSeq" id="WP_198316431.1">
    <property type="nucleotide sequence ID" value="NZ_CP022098.1"/>
</dbReference>
<dbReference type="InterPro" id="IPR008579">
    <property type="entry name" value="UGlyAH_Cupin_dom"/>
</dbReference>
<accession>A0A250IUM5</accession>
<protein>
    <recommendedName>
        <fullName evidence="1">(S)-ureidoglycine aminohydrolase cupin domain-containing protein</fullName>
    </recommendedName>
</protein>
<dbReference type="Pfam" id="PF05899">
    <property type="entry name" value="Cupin_3"/>
    <property type="match status" value="1"/>
</dbReference>
<proteinExistence type="predicted"/>
<dbReference type="SUPFAM" id="SSF51182">
    <property type="entry name" value="RmlC-like cupins"/>
    <property type="match status" value="1"/>
</dbReference>
<name>A0A250IUM5_9BACT</name>
<dbReference type="KEGG" id="cfus:CYFUS_000380"/>
<evidence type="ECO:0000313" key="3">
    <source>
        <dbReference type="Proteomes" id="UP000217257"/>
    </source>
</evidence>
<sequence>MFHLDRHFSLGGALFTLDGILEAFGGSPAASGLLKRSTSLPEALDGQAMVVYSPRRRVDESLLRPLGDPEDMGGEVLEGDPVLSARIDFSEQGMMAGIFKATTGKVRIHFPFTEHATILDGEVTLTDETKQTRTLKKGDSYFIRQGQTVVWDVKGKHVIKSFFNITR</sequence>
<organism evidence="2 3">
    <name type="scientific">Cystobacter fuscus</name>
    <dbReference type="NCBI Taxonomy" id="43"/>
    <lineage>
        <taxon>Bacteria</taxon>
        <taxon>Pseudomonadati</taxon>
        <taxon>Myxococcota</taxon>
        <taxon>Myxococcia</taxon>
        <taxon>Myxococcales</taxon>
        <taxon>Cystobacterineae</taxon>
        <taxon>Archangiaceae</taxon>
        <taxon>Cystobacter</taxon>
    </lineage>
</organism>
<dbReference type="InterPro" id="IPR014710">
    <property type="entry name" value="RmlC-like_jellyroll"/>
</dbReference>
<evidence type="ECO:0000259" key="1">
    <source>
        <dbReference type="Pfam" id="PF05899"/>
    </source>
</evidence>
<dbReference type="InterPro" id="IPR011051">
    <property type="entry name" value="RmlC_Cupin_sf"/>
</dbReference>
<gene>
    <name evidence="2" type="ORF">CYFUS_000380</name>
</gene>